<dbReference type="FunFam" id="2.40.70.10:FF:000016">
    <property type="entry name" value="Probable aspartic protease At2g35615"/>
    <property type="match status" value="1"/>
</dbReference>
<keyword evidence="6" id="KW-0064">Aspartyl protease</keyword>
<keyword evidence="5" id="KW-0732">Signal</keyword>
<name>A0AAV6YFU7_9LAMI</name>
<organism evidence="11 12">
    <name type="scientific">Buddleja alternifolia</name>
    <dbReference type="NCBI Taxonomy" id="168488"/>
    <lineage>
        <taxon>Eukaryota</taxon>
        <taxon>Viridiplantae</taxon>
        <taxon>Streptophyta</taxon>
        <taxon>Embryophyta</taxon>
        <taxon>Tracheophyta</taxon>
        <taxon>Spermatophyta</taxon>
        <taxon>Magnoliopsida</taxon>
        <taxon>eudicotyledons</taxon>
        <taxon>Gunneridae</taxon>
        <taxon>Pentapetalae</taxon>
        <taxon>asterids</taxon>
        <taxon>lamiids</taxon>
        <taxon>Lamiales</taxon>
        <taxon>Scrophulariaceae</taxon>
        <taxon>Buddlejeae</taxon>
        <taxon>Buddleja</taxon>
    </lineage>
</organism>
<keyword evidence="12" id="KW-1185">Reference proteome</keyword>
<evidence type="ECO:0000256" key="5">
    <source>
        <dbReference type="ARBA" id="ARBA00022729"/>
    </source>
</evidence>
<evidence type="ECO:0000313" key="12">
    <source>
        <dbReference type="Proteomes" id="UP000826271"/>
    </source>
</evidence>
<dbReference type="PANTHER" id="PTHR47967:SF125">
    <property type="entry name" value="PEPTIDASE A1 DOMAIN-CONTAINING PROTEIN"/>
    <property type="match status" value="1"/>
</dbReference>
<proteinExistence type="inferred from homology"/>
<evidence type="ECO:0000256" key="1">
    <source>
        <dbReference type="ARBA" id="ARBA00004613"/>
    </source>
</evidence>
<dbReference type="PROSITE" id="PS51767">
    <property type="entry name" value="PEPTIDASE_A1"/>
    <property type="match status" value="1"/>
</dbReference>
<evidence type="ECO:0000256" key="2">
    <source>
        <dbReference type="ARBA" id="ARBA00007447"/>
    </source>
</evidence>
<dbReference type="Pfam" id="PF14541">
    <property type="entry name" value="TAXi_C"/>
    <property type="match status" value="1"/>
</dbReference>
<evidence type="ECO:0000256" key="8">
    <source>
        <dbReference type="ARBA" id="ARBA00023180"/>
    </source>
</evidence>
<feature type="transmembrane region" description="Helical" evidence="9">
    <location>
        <begin position="7"/>
        <end position="26"/>
    </location>
</feature>
<dbReference type="InterPro" id="IPR032861">
    <property type="entry name" value="TAXi_N"/>
</dbReference>
<accession>A0AAV6YFU7</accession>
<comment type="caution">
    <text evidence="11">The sequence shown here is derived from an EMBL/GenBank/DDBJ whole genome shotgun (WGS) entry which is preliminary data.</text>
</comment>
<dbReference type="SUPFAM" id="SSF50630">
    <property type="entry name" value="Acid proteases"/>
    <property type="match status" value="1"/>
</dbReference>
<evidence type="ECO:0000256" key="6">
    <source>
        <dbReference type="ARBA" id="ARBA00022750"/>
    </source>
</evidence>
<dbReference type="GO" id="GO:0006508">
    <property type="term" value="P:proteolysis"/>
    <property type="evidence" value="ECO:0007669"/>
    <property type="project" value="UniProtKB-KW"/>
</dbReference>
<keyword evidence="9" id="KW-0812">Transmembrane</keyword>
<dbReference type="InterPro" id="IPR032799">
    <property type="entry name" value="TAXi_C"/>
</dbReference>
<dbReference type="PANTHER" id="PTHR47967">
    <property type="entry name" value="OS07G0603500 PROTEIN-RELATED"/>
    <property type="match status" value="1"/>
</dbReference>
<keyword evidence="9" id="KW-0472">Membrane</keyword>
<dbReference type="GO" id="GO:0005576">
    <property type="term" value="C:extracellular region"/>
    <property type="evidence" value="ECO:0007669"/>
    <property type="project" value="UniProtKB-SubCell"/>
</dbReference>
<dbReference type="InterPro" id="IPR034161">
    <property type="entry name" value="Pepsin-like_plant"/>
</dbReference>
<keyword evidence="7" id="KW-0378">Hydrolase</keyword>
<dbReference type="Proteomes" id="UP000826271">
    <property type="component" value="Unassembled WGS sequence"/>
</dbReference>
<dbReference type="FunFam" id="2.40.70.10:FF:000050">
    <property type="entry name" value="Aspartic proteinase CDR1"/>
    <property type="match status" value="1"/>
</dbReference>
<dbReference type="AlphaFoldDB" id="A0AAV6YFU7"/>
<evidence type="ECO:0000256" key="4">
    <source>
        <dbReference type="ARBA" id="ARBA00022670"/>
    </source>
</evidence>
<evidence type="ECO:0000259" key="10">
    <source>
        <dbReference type="PROSITE" id="PS51767"/>
    </source>
</evidence>
<evidence type="ECO:0000256" key="7">
    <source>
        <dbReference type="ARBA" id="ARBA00022801"/>
    </source>
</evidence>
<gene>
    <name evidence="11" type="ORF">BUALT_Bualt01G0182400</name>
</gene>
<dbReference type="Pfam" id="PF14543">
    <property type="entry name" value="TAXi_N"/>
    <property type="match status" value="1"/>
</dbReference>
<keyword evidence="4" id="KW-0645">Protease</keyword>
<dbReference type="InterPro" id="IPR001969">
    <property type="entry name" value="Aspartic_peptidase_AS"/>
</dbReference>
<keyword evidence="9" id="KW-1133">Transmembrane helix</keyword>
<dbReference type="CDD" id="cd05476">
    <property type="entry name" value="pepsin_A_like_plant"/>
    <property type="match status" value="1"/>
</dbReference>
<evidence type="ECO:0000256" key="3">
    <source>
        <dbReference type="ARBA" id="ARBA00022525"/>
    </source>
</evidence>
<reference evidence="11" key="1">
    <citation type="submission" date="2019-10" db="EMBL/GenBank/DDBJ databases">
        <authorList>
            <person name="Zhang R."/>
            <person name="Pan Y."/>
            <person name="Wang J."/>
            <person name="Ma R."/>
            <person name="Yu S."/>
        </authorList>
    </citation>
    <scope>NUCLEOTIDE SEQUENCE</scope>
    <source>
        <strain evidence="11">LA-IB0</strain>
        <tissue evidence="11">Leaf</tissue>
    </source>
</reference>
<protein>
    <recommendedName>
        <fullName evidence="10">Peptidase A1 domain-containing protein</fullName>
    </recommendedName>
</protein>
<dbReference type="GO" id="GO:0004190">
    <property type="term" value="F:aspartic-type endopeptidase activity"/>
    <property type="evidence" value="ECO:0007669"/>
    <property type="project" value="UniProtKB-KW"/>
</dbReference>
<feature type="domain" description="Peptidase A1" evidence="10">
    <location>
        <begin position="96"/>
        <end position="431"/>
    </location>
</feature>
<evidence type="ECO:0000313" key="11">
    <source>
        <dbReference type="EMBL" id="KAG8391387.1"/>
    </source>
</evidence>
<keyword evidence="3" id="KW-0964">Secreted</keyword>
<dbReference type="PROSITE" id="PS00141">
    <property type="entry name" value="ASP_PROTEASE"/>
    <property type="match status" value="1"/>
</dbReference>
<keyword evidence="8" id="KW-0325">Glycoprotein</keyword>
<comment type="similarity">
    <text evidence="2">Belongs to the peptidase A1 family.</text>
</comment>
<dbReference type="InterPro" id="IPR033121">
    <property type="entry name" value="PEPTIDASE_A1"/>
</dbReference>
<evidence type="ECO:0000256" key="9">
    <source>
        <dbReference type="SAM" id="Phobius"/>
    </source>
</evidence>
<dbReference type="InterPro" id="IPR021109">
    <property type="entry name" value="Peptidase_aspartic_dom_sf"/>
</dbReference>
<dbReference type="EMBL" id="WHWC01000001">
    <property type="protein sequence ID" value="KAG8391387.1"/>
    <property type="molecule type" value="Genomic_DNA"/>
</dbReference>
<comment type="subcellular location">
    <subcellularLocation>
        <location evidence="1">Secreted</location>
    </subcellularLocation>
</comment>
<dbReference type="Gene3D" id="2.40.70.10">
    <property type="entry name" value="Acid Proteases"/>
    <property type="match status" value="2"/>
</dbReference>
<dbReference type="InterPro" id="IPR051708">
    <property type="entry name" value="Plant_Aspart_Prot_A1"/>
</dbReference>
<sequence length="438" mass="47656">MVKTMTLQSILISYITLISIFSISIFPSTKASNTGFTIDLIHRDSPQSPSYDISLTPSQRLGNALRRSFARVHRFKAKNGSHQSPESDIINANGEYLMKYSIGTPPVQSLAIADTGSDTIWTQCQPCVKCFKQKLPFFKPKNSSTYKKIPCSSVSCSSLSDTSCSRNKKDCLYDDAYGDGSNTSGELATDTITLGSTRGKKANSFRNIIFGCGFRNGGIFDGGESGIVGLGGGKASLVRQLSPFVKGKFSYCLMPLSKASNSSKLNFGANAVVSGKGVVSTPLVSKKPETFYSLTLEGISVGNQRLGFNDSGEEGNIIIDSGTTLTLLPEDLYDKLENVFKKLIKLKRIKDPQGFLKLCFFTRKEIRIPDVTVHFKGADVKLKAENVFLRTSEVALCLAFQSAGYTNIYGNIAQVNFLVGYDLVKKTVSFKPKDCGIS</sequence>